<dbReference type="InterPro" id="IPR028350">
    <property type="entry name" value="DNAC/IstB-like"/>
</dbReference>
<dbReference type="EMBL" id="CP000492">
    <property type="protein sequence ID" value="ABL65509.1"/>
    <property type="molecule type" value="Genomic_DNA"/>
</dbReference>
<evidence type="ECO:0000256" key="2">
    <source>
        <dbReference type="ARBA" id="ARBA00022741"/>
    </source>
</evidence>
<dbReference type="EMBL" id="CP000492">
    <property type="protein sequence ID" value="ABL65942.1"/>
    <property type="molecule type" value="Genomic_DNA"/>
</dbReference>
<dbReference type="KEGG" id="cph:Cpha266_2240"/>
<dbReference type="PANTHER" id="PTHR30050:SF4">
    <property type="entry name" value="ATP-BINDING PROTEIN RV3427C IN INSERTION SEQUENCE-RELATED"/>
    <property type="match status" value="1"/>
</dbReference>
<dbReference type="EMBL" id="CP000492">
    <property type="protein sequence ID" value="ABL66236.1"/>
    <property type="molecule type" value="Genomic_DNA"/>
</dbReference>
<dbReference type="KEGG" id="cph:Cpha266_1483"/>
<protein>
    <submittedName>
        <fullName evidence="5">IstB domain protein ATP-binding protein</fullName>
    </submittedName>
</protein>
<organism evidence="5 9">
    <name type="scientific">Chlorobium phaeobacteroides (strain DSM 266 / SMG 266 / 2430)</name>
    <dbReference type="NCBI Taxonomy" id="290317"/>
    <lineage>
        <taxon>Bacteria</taxon>
        <taxon>Pseudomonadati</taxon>
        <taxon>Chlorobiota</taxon>
        <taxon>Chlorobiia</taxon>
        <taxon>Chlorobiales</taxon>
        <taxon>Chlorobiaceae</taxon>
        <taxon>Chlorobium/Pelodictyon group</taxon>
        <taxon>Chlorobium</taxon>
    </lineage>
</organism>
<dbReference type="KEGG" id="cph:Cpha266_1926"/>
<evidence type="ECO:0000313" key="8">
    <source>
        <dbReference type="EMBL" id="ABL66236.1"/>
    </source>
</evidence>
<dbReference type="PANTHER" id="PTHR30050">
    <property type="entry name" value="CHROMOSOMAL REPLICATION INITIATOR PROTEIN DNAA"/>
    <property type="match status" value="1"/>
</dbReference>
<dbReference type="GO" id="GO:0006260">
    <property type="term" value="P:DNA replication"/>
    <property type="evidence" value="ECO:0007669"/>
    <property type="project" value="TreeGrafter"/>
</dbReference>
<name>A1BGC9_CHLPD</name>
<dbReference type="STRING" id="290317.Cpha266_1428"/>
<keyword evidence="3 5" id="KW-0067">ATP-binding</keyword>
<dbReference type="PIRSF" id="PIRSF003073">
    <property type="entry name" value="DNAC_TnpB_IstB"/>
    <property type="match status" value="1"/>
</dbReference>
<comment type="similarity">
    <text evidence="1">Belongs to the IS21/IS1162 putative ATP-binding protein family.</text>
</comment>
<evidence type="ECO:0000256" key="3">
    <source>
        <dbReference type="ARBA" id="ARBA00022840"/>
    </source>
</evidence>
<dbReference type="CDD" id="cd00009">
    <property type="entry name" value="AAA"/>
    <property type="match status" value="1"/>
</dbReference>
<proteinExistence type="inferred from homology"/>
<accession>A1BGC9</accession>
<dbReference type="SMART" id="SM00382">
    <property type="entry name" value="AAA"/>
    <property type="match status" value="1"/>
</dbReference>
<dbReference type="eggNOG" id="COG1484">
    <property type="taxonomic scope" value="Bacteria"/>
</dbReference>
<dbReference type="InterPro" id="IPR027417">
    <property type="entry name" value="P-loop_NTPase"/>
</dbReference>
<dbReference type="InterPro" id="IPR002611">
    <property type="entry name" value="IstB_ATP-bd"/>
</dbReference>
<keyword evidence="2" id="KW-0547">Nucleotide-binding</keyword>
<dbReference type="Proteomes" id="UP000008701">
    <property type="component" value="Chromosome"/>
</dbReference>
<evidence type="ECO:0000313" key="6">
    <source>
        <dbReference type="EMBL" id="ABL65509.1"/>
    </source>
</evidence>
<evidence type="ECO:0000256" key="1">
    <source>
        <dbReference type="ARBA" id="ARBA00008059"/>
    </source>
</evidence>
<feature type="domain" description="AAA+ ATPase" evidence="4">
    <location>
        <begin position="100"/>
        <end position="228"/>
    </location>
</feature>
<dbReference type="KEGG" id="cph:Cpha266_1428"/>
<dbReference type="SUPFAM" id="SSF52540">
    <property type="entry name" value="P-loop containing nucleoside triphosphate hydrolases"/>
    <property type="match status" value="1"/>
</dbReference>
<dbReference type="Gene3D" id="3.40.50.300">
    <property type="entry name" value="P-loop containing nucleotide triphosphate hydrolases"/>
    <property type="match status" value="1"/>
</dbReference>
<dbReference type="Pfam" id="PF01695">
    <property type="entry name" value="IstB_IS21"/>
    <property type="match status" value="1"/>
</dbReference>
<evidence type="ECO:0000313" key="9">
    <source>
        <dbReference type="Proteomes" id="UP000008701"/>
    </source>
</evidence>
<reference evidence="5 9" key="1">
    <citation type="submission" date="2006-12" db="EMBL/GenBank/DDBJ databases">
        <title>Complete sequence of Chlorobium phaeobacteroides DSM 266.</title>
        <authorList>
            <consortium name="US DOE Joint Genome Institute"/>
            <person name="Copeland A."/>
            <person name="Lucas S."/>
            <person name="Lapidus A."/>
            <person name="Barry K."/>
            <person name="Detter J.C."/>
            <person name="Glavina del Rio T."/>
            <person name="Hammon N."/>
            <person name="Israni S."/>
            <person name="Pitluck S."/>
            <person name="Goltsman E."/>
            <person name="Schmutz J."/>
            <person name="Larimer F."/>
            <person name="Land M."/>
            <person name="Hauser L."/>
            <person name="Mikhailova N."/>
            <person name="Li T."/>
            <person name="Overmann J."/>
            <person name="Bryant D.A."/>
            <person name="Richardson P."/>
        </authorList>
    </citation>
    <scope>NUCLEOTIDE SEQUENCE [LARGE SCALE GENOMIC DNA]</scope>
    <source>
        <strain evidence="5 9">DSM 266</strain>
    </source>
</reference>
<dbReference type="AlphaFoldDB" id="A1BGC9"/>
<dbReference type="GO" id="GO:0005524">
    <property type="term" value="F:ATP binding"/>
    <property type="evidence" value="ECO:0007669"/>
    <property type="project" value="UniProtKB-KW"/>
</dbReference>
<evidence type="ECO:0000313" key="7">
    <source>
        <dbReference type="EMBL" id="ABL65942.1"/>
    </source>
</evidence>
<dbReference type="HOGENOM" id="CLU_062999_7_0_10"/>
<dbReference type="EMBL" id="CP000492">
    <property type="protein sequence ID" value="ABL65456.1"/>
    <property type="molecule type" value="Genomic_DNA"/>
</dbReference>
<dbReference type="InterPro" id="IPR003593">
    <property type="entry name" value="AAA+_ATPase"/>
</dbReference>
<dbReference type="InterPro" id="IPR047661">
    <property type="entry name" value="IstB"/>
</dbReference>
<evidence type="ECO:0000259" key="4">
    <source>
        <dbReference type="SMART" id="SM00382"/>
    </source>
</evidence>
<keyword evidence="9" id="KW-1185">Reference proteome</keyword>
<evidence type="ECO:0000313" key="5">
    <source>
        <dbReference type="EMBL" id="ABL65456.1"/>
    </source>
</evidence>
<dbReference type="NCBIfam" id="NF038214">
    <property type="entry name" value="IS21_help_AAA"/>
    <property type="match status" value="1"/>
</dbReference>
<gene>
    <name evidence="5" type="ordered locus">Cpha266_1428</name>
    <name evidence="6" type="ordered locus">Cpha266_1483</name>
    <name evidence="7" type="ordered locus">Cpha266_1926</name>
    <name evidence="8" type="ordered locus">Cpha266_2240</name>
</gene>
<sequence length="248" mass="28027">MTMNTQLTLDQLRSMNLYGMANAYEAAMTLPVHEQPAADMLLGKLVDAEQLFRKEQSTKRYLLQSKIRYPAILEQVHCNAARNLTRDQLLSLSDCSFIRRGENILITGATGCGKSYLACALGRQACSLGYRTLYFGMNRFLERIAQTKLDGTFVRVLNQIERTHLIILDDFGLQPLDATTRIALLQILEDRYGKQAIMITSQLPVAQWHDVIGEPTIADGIMDRLVGNAHRLELKGESLRRKKLDKNV</sequence>